<reference evidence="1" key="1">
    <citation type="submission" date="2020-11" db="EMBL/GenBank/DDBJ databases">
        <authorList>
            <consortium name="DOE Joint Genome Institute"/>
            <person name="Ahrendt S."/>
            <person name="Riley R."/>
            <person name="Andreopoulos W."/>
            <person name="Labutti K."/>
            <person name="Pangilinan J."/>
            <person name="Ruiz-Duenas F.J."/>
            <person name="Barrasa J.M."/>
            <person name="Sanchez-Garcia M."/>
            <person name="Camarero S."/>
            <person name="Miyauchi S."/>
            <person name="Serrano A."/>
            <person name="Linde D."/>
            <person name="Babiker R."/>
            <person name="Drula E."/>
            <person name="Ayuso-Fernandez I."/>
            <person name="Pacheco R."/>
            <person name="Padilla G."/>
            <person name="Ferreira P."/>
            <person name="Barriuso J."/>
            <person name="Kellner H."/>
            <person name="Castanera R."/>
            <person name="Alfaro M."/>
            <person name="Ramirez L."/>
            <person name="Pisabarro A.G."/>
            <person name="Kuo A."/>
            <person name="Tritt A."/>
            <person name="Lipzen A."/>
            <person name="He G."/>
            <person name="Yan M."/>
            <person name="Ng V."/>
            <person name="Cullen D."/>
            <person name="Martin F."/>
            <person name="Rosso M.-N."/>
            <person name="Henrissat B."/>
            <person name="Hibbett D."/>
            <person name="Martinez A.T."/>
            <person name="Grigoriev I.V."/>
        </authorList>
    </citation>
    <scope>NUCLEOTIDE SEQUENCE</scope>
    <source>
        <strain evidence="1">ATCC 90797</strain>
    </source>
</reference>
<evidence type="ECO:0000313" key="2">
    <source>
        <dbReference type="Proteomes" id="UP000807025"/>
    </source>
</evidence>
<evidence type="ECO:0000313" key="1">
    <source>
        <dbReference type="EMBL" id="KAF9494621.1"/>
    </source>
</evidence>
<organism evidence="1 2">
    <name type="scientific">Pleurotus eryngii</name>
    <name type="common">Boletus of the steppes</name>
    <dbReference type="NCBI Taxonomy" id="5323"/>
    <lineage>
        <taxon>Eukaryota</taxon>
        <taxon>Fungi</taxon>
        <taxon>Dikarya</taxon>
        <taxon>Basidiomycota</taxon>
        <taxon>Agaricomycotina</taxon>
        <taxon>Agaricomycetes</taxon>
        <taxon>Agaricomycetidae</taxon>
        <taxon>Agaricales</taxon>
        <taxon>Pleurotineae</taxon>
        <taxon>Pleurotaceae</taxon>
        <taxon>Pleurotus</taxon>
    </lineage>
</organism>
<dbReference type="AlphaFoldDB" id="A0A9P5ZVV8"/>
<dbReference type="EMBL" id="MU154570">
    <property type="protein sequence ID" value="KAF9494621.1"/>
    <property type="molecule type" value="Genomic_DNA"/>
</dbReference>
<protein>
    <submittedName>
        <fullName evidence="1">Uncharacterized protein</fullName>
    </submittedName>
</protein>
<dbReference type="Proteomes" id="UP000807025">
    <property type="component" value="Unassembled WGS sequence"/>
</dbReference>
<proteinExistence type="predicted"/>
<name>A0A9P5ZVV8_PLEER</name>
<comment type="caution">
    <text evidence="1">The sequence shown here is derived from an EMBL/GenBank/DDBJ whole genome shotgun (WGS) entry which is preliminary data.</text>
</comment>
<accession>A0A9P5ZVV8</accession>
<gene>
    <name evidence="1" type="ORF">BDN71DRAFT_969559</name>
</gene>
<sequence>MRKFCLTHRQSIMRPDLSSALLYVMLAVWYTGQRWALPRPTSKGSVTMTEYQSCDARGLLGRPPCFSSSIAVRPDSFLTKISTRPSQLEYLGI</sequence>
<keyword evidence="2" id="KW-1185">Reference proteome</keyword>